<dbReference type="FunFam" id="3.40.1010.10:FF:000007">
    <property type="entry name" value="Ribosomal RNA small subunit methyltransferase I"/>
    <property type="match status" value="1"/>
</dbReference>
<dbReference type="InterPro" id="IPR035996">
    <property type="entry name" value="4pyrrol_Methylase_sf"/>
</dbReference>
<accession>A0A640KTB4</accession>
<reference evidence="7" key="1">
    <citation type="submission" date="2019-11" db="EMBL/GenBank/DDBJ databases">
        <title>Leishmania tarentolae CDS.</title>
        <authorList>
            <person name="Goto Y."/>
            <person name="Yamagishi J."/>
        </authorList>
    </citation>
    <scope>NUCLEOTIDE SEQUENCE [LARGE SCALE GENOMIC DNA]</scope>
    <source>
        <strain evidence="7">Parrot Tar II</strain>
    </source>
</reference>
<feature type="domain" description="Tetrapyrrole methylase" evidence="6">
    <location>
        <begin position="92"/>
        <end position="322"/>
    </location>
</feature>
<evidence type="ECO:0000256" key="4">
    <source>
        <dbReference type="ARBA" id="ARBA00022679"/>
    </source>
</evidence>
<dbReference type="GO" id="GO:0006364">
    <property type="term" value="P:rRNA processing"/>
    <property type="evidence" value="ECO:0007669"/>
    <property type="project" value="UniProtKB-KW"/>
</dbReference>
<dbReference type="PANTHER" id="PTHR46111:SF1">
    <property type="entry name" value="RIBOSOMAL RNA SMALL SUBUNIT METHYLTRANSFERASE I"/>
    <property type="match status" value="1"/>
</dbReference>
<keyword evidence="3" id="KW-0489">Methyltransferase</keyword>
<protein>
    <recommendedName>
        <fullName evidence="6">Tetrapyrrole methylase domain-containing protein</fullName>
    </recommendedName>
</protein>
<evidence type="ECO:0000259" key="6">
    <source>
        <dbReference type="Pfam" id="PF00590"/>
    </source>
</evidence>
<proteinExistence type="predicted"/>
<comment type="caution">
    <text evidence="7">The sequence shown here is derived from an EMBL/GenBank/DDBJ whole genome shotgun (WGS) entry which is preliminary data.</text>
</comment>
<keyword evidence="2" id="KW-0698">rRNA processing</keyword>
<evidence type="ECO:0000256" key="2">
    <source>
        <dbReference type="ARBA" id="ARBA00022552"/>
    </source>
</evidence>
<evidence type="ECO:0000313" key="7">
    <source>
        <dbReference type="EMBL" id="GET92853.1"/>
    </source>
</evidence>
<dbReference type="Pfam" id="PF00590">
    <property type="entry name" value="TP_methylase"/>
    <property type="match status" value="1"/>
</dbReference>
<keyword evidence="1" id="KW-0963">Cytoplasm</keyword>
<dbReference type="Gene3D" id="3.30.950.10">
    <property type="entry name" value="Methyltransferase, Cobalt-precorrin-4 Transmethylase, Domain 2"/>
    <property type="match status" value="1"/>
</dbReference>
<dbReference type="InterPro" id="IPR008189">
    <property type="entry name" value="rRNA_ssu_MeTfrase_I"/>
</dbReference>
<dbReference type="Gene3D" id="3.40.1010.10">
    <property type="entry name" value="Cobalt-precorrin-4 Transmethylase, Domain 1"/>
    <property type="match status" value="1"/>
</dbReference>
<dbReference type="GO" id="GO:0032259">
    <property type="term" value="P:methylation"/>
    <property type="evidence" value="ECO:0007669"/>
    <property type="project" value="UniProtKB-KW"/>
</dbReference>
<keyword evidence="8" id="KW-1185">Reference proteome</keyword>
<dbReference type="InterPro" id="IPR014776">
    <property type="entry name" value="4pyrrole_Mease_sub2"/>
</dbReference>
<sequence>MLGWSGTRFTAVLHLGRSVWAPSSSATQNYHARSSSVLSASSATTALFSSARGFSSTTHRFSGTFHYRKVRLTPEDAVDPLTKPTNIDKAALHVVSVPIGNLKDFSLRALDVLRGVDYIITTDRPATKTLLDLVNIPNQGRLIHYSQGNRSASRDKLVELLKGGRSMALVTTSGTPCIGDVGGELVQEIQKNGIRVTAVPGASALMSALAISGLTTSPYERAKKQKAGAEPAADDDTGVSPQTFEDGSFFFGNVLPKSHGERLRILRTIVAPATFPCVFYEVPRRLVMVLQDIASVLPQRFVYITHELTKLNESLHADTAERLVGFYLRQEAQMLVKKGQLVLVIAGAGPKETAAWLEKEAAKRRRLRRTIGDLMKGAPSAASTHLESATCNGGTNEAESSAAECNLTTAKGERRQRKRQRAERWRLRQRKKRERLIRAIESEQERLRVILSINRNDASRMT</sequence>
<keyword evidence="5" id="KW-0949">S-adenosyl-L-methionine</keyword>
<evidence type="ECO:0000256" key="1">
    <source>
        <dbReference type="ARBA" id="ARBA00022490"/>
    </source>
</evidence>
<dbReference type="PANTHER" id="PTHR46111">
    <property type="entry name" value="RIBOSOMAL RNA SMALL SUBUNIT METHYLTRANSFERASE I"/>
    <property type="match status" value="1"/>
</dbReference>
<dbReference type="InterPro" id="IPR014777">
    <property type="entry name" value="4pyrrole_Mease_sub1"/>
</dbReference>
<dbReference type="EMBL" id="BLBS01000056">
    <property type="protein sequence ID" value="GET92853.1"/>
    <property type="molecule type" value="Genomic_DNA"/>
</dbReference>
<dbReference type="Proteomes" id="UP000419144">
    <property type="component" value="Unassembled WGS sequence"/>
</dbReference>
<dbReference type="GO" id="GO:0008168">
    <property type="term" value="F:methyltransferase activity"/>
    <property type="evidence" value="ECO:0007669"/>
    <property type="project" value="UniProtKB-KW"/>
</dbReference>
<dbReference type="SUPFAM" id="SSF53790">
    <property type="entry name" value="Tetrapyrrole methylase"/>
    <property type="match status" value="1"/>
</dbReference>
<dbReference type="InterPro" id="IPR000878">
    <property type="entry name" value="4pyrrol_Mease"/>
</dbReference>
<keyword evidence="4" id="KW-0808">Transferase</keyword>
<dbReference type="AlphaFoldDB" id="A0A640KTB4"/>
<organism evidence="7 8">
    <name type="scientific">Leishmania tarentolae</name>
    <name type="common">Sauroleishmania tarentolae</name>
    <dbReference type="NCBI Taxonomy" id="5689"/>
    <lineage>
        <taxon>Eukaryota</taxon>
        <taxon>Discoba</taxon>
        <taxon>Euglenozoa</taxon>
        <taxon>Kinetoplastea</taxon>
        <taxon>Metakinetoplastina</taxon>
        <taxon>Trypanosomatida</taxon>
        <taxon>Trypanosomatidae</taxon>
        <taxon>Leishmaniinae</taxon>
        <taxon>Leishmania</taxon>
        <taxon>lizard Leishmania</taxon>
    </lineage>
</organism>
<gene>
    <name evidence="7" type="ORF">LtaPh_3533900</name>
</gene>
<evidence type="ECO:0000256" key="3">
    <source>
        <dbReference type="ARBA" id="ARBA00022603"/>
    </source>
</evidence>
<evidence type="ECO:0000313" key="8">
    <source>
        <dbReference type="Proteomes" id="UP000419144"/>
    </source>
</evidence>
<evidence type="ECO:0000256" key="5">
    <source>
        <dbReference type="ARBA" id="ARBA00022691"/>
    </source>
</evidence>
<name>A0A640KTB4_LEITA</name>
<dbReference type="OrthoDB" id="289942at2759"/>
<dbReference type="VEuPathDB" id="TriTrypDB:LtaPh_3533900"/>